<evidence type="ECO:0000313" key="2">
    <source>
        <dbReference type="Proteomes" id="UP001611415"/>
    </source>
</evidence>
<gene>
    <name evidence="1" type="ORF">ACH49W_30945</name>
</gene>
<dbReference type="RefSeq" id="WP_397095191.1">
    <property type="nucleotide sequence ID" value="NZ_JBIRYO010000029.1"/>
</dbReference>
<reference evidence="1 2" key="1">
    <citation type="submission" date="2024-10" db="EMBL/GenBank/DDBJ databases">
        <title>The Natural Products Discovery Center: Release of the First 8490 Sequenced Strains for Exploring Actinobacteria Biosynthetic Diversity.</title>
        <authorList>
            <person name="Kalkreuter E."/>
            <person name="Kautsar S.A."/>
            <person name="Yang D."/>
            <person name="Bader C.D."/>
            <person name="Teijaro C.N."/>
            <person name="Fluegel L."/>
            <person name="Davis C.M."/>
            <person name="Simpson J.R."/>
            <person name="Lauterbach L."/>
            <person name="Steele A.D."/>
            <person name="Gui C."/>
            <person name="Meng S."/>
            <person name="Li G."/>
            <person name="Viehrig K."/>
            <person name="Ye F."/>
            <person name="Su P."/>
            <person name="Kiefer A.F."/>
            <person name="Nichols A."/>
            <person name="Cepeda A.J."/>
            <person name="Yan W."/>
            <person name="Fan B."/>
            <person name="Jiang Y."/>
            <person name="Adhikari A."/>
            <person name="Zheng C.-J."/>
            <person name="Schuster L."/>
            <person name="Cowan T.M."/>
            <person name="Smanski M.J."/>
            <person name="Chevrette M.G."/>
            <person name="De Carvalho L.P.S."/>
            <person name="Shen B."/>
        </authorList>
    </citation>
    <scope>NUCLEOTIDE SEQUENCE [LARGE SCALE GENOMIC DNA]</scope>
    <source>
        <strain evidence="1 2">NPDC019275</strain>
    </source>
</reference>
<organism evidence="1 2">
    <name type="scientific">Nocardia xishanensis</name>
    <dbReference type="NCBI Taxonomy" id="238964"/>
    <lineage>
        <taxon>Bacteria</taxon>
        <taxon>Bacillati</taxon>
        <taxon>Actinomycetota</taxon>
        <taxon>Actinomycetes</taxon>
        <taxon>Mycobacteriales</taxon>
        <taxon>Nocardiaceae</taxon>
        <taxon>Nocardia</taxon>
    </lineage>
</organism>
<dbReference type="EMBL" id="JBIRYO010000029">
    <property type="protein sequence ID" value="MFI2477810.1"/>
    <property type="molecule type" value="Genomic_DNA"/>
</dbReference>
<dbReference type="Proteomes" id="UP001611415">
    <property type="component" value="Unassembled WGS sequence"/>
</dbReference>
<proteinExistence type="predicted"/>
<keyword evidence="2" id="KW-1185">Reference proteome</keyword>
<evidence type="ECO:0000313" key="1">
    <source>
        <dbReference type="EMBL" id="MFI2477810.1"/>
    </source>
</evidence>
<comment type="caution">
    <text evidence="1">The sequence shown here is derived from an EMBL/GenBank/DDBJ whole genome shotgun (WGS) entry which is preliminary data.</text>
</comment>
<accession>A0ABW7X9Z5</accession>
<protein>
    <submittedName>
        <fullName evidence="1">Uncharacterized protein</fullName>
    </submittedName>
</protein>
<sequence>MNTGGRICRTCRTALPARHAGNLCPDCASAAGFKHALTADFFDDPTIRAALADHDFSVVFTKLDLVNGLPDHFHQPQHERERFAAAYGYDLLDWPGWTLLRDITELHSLGAYIRLAPTKPAAAEELRQRIRSLRIGDKAAIWQAVS</sequence>
<name>A0ABW7X9Z5_9NOCA</name>